<evidence type="ECO:0000259" key="11">
    <source>
        <dbReference type="PROSITE" id="PS50885"/>
    </source>
</evidence>
<evidence type="ECO:0000313" key="13">
    <source>
        <dbReference type="Proteomes" id="UP000606499"/>
    </source>
</evidence>
<dbReference type="PROSITE" id="PS50109">
    <property type="entry name" value="HIS_KIN"/>
    <property type="match status" value="1"/>
</dbReference>
<dbReference type="Proteomes" id="UP000606499">
    <property type="component" value="Unassembled WGS sequence"/>
</dbReference>
<gene>
    <name evidence="12" type="ORF">H8S45_10265</name>
</gene>
<keyword evidence="13" id="KW-1185">Reference proteome</keyword>
<evidence type="ECO:0000256" key="8">
    <source>
        <dbReference type="SAM" id="Coils"/>
    </source>
</evidence>
<dbReference type="GO" id="GO:0016020">
    <property type="term" value="C:membrane"/>
    <property type="evidence" value="ECO:0007669"/>
    <property type="project" value="UniProtKB-SubCell"/>
</dbReference>
<dbReference type="GO" id="GO:0000155">
    <property type="term" value="F:phosphorelay sensor kinase activity"/>
    <property type="evidence" value="ECO:0007669"/>
    <property type="project" value="InterPro"/>
</dbReference>
<feature type="domain" description="HAMP" evidence="11">
    <location>
        <begin position="298"/>
        <end position="351"/>
    </location>
</feature>
<proteinExistence type="predicted"/>
<evidence type="ECO:0000256" key="1">
    <source>
        <dbReference type="ARBA" id="ARBA00000085"/>
    </source>
</evidence>
<keyword evidence="9" id="KW-1133">Transmembrane helix</keyword>
<keyword evidence="8" id="KW-0175">Coiled coil</keyword>
<keyword evidence="6 12" id="KW-0418">Kinase</keyword>
<dbReference type="InterPro" id="IPR003594">
    <property type="entry name" value="HATPase_dom"/>
</dbReference>
<evidence type="ECO:0000256" key="6">
    <source>
        <dbReference type="ARBA" id="ARBA00022777"/>
    </source>
</evidence>
<comment type="caution">
    <text evidence="12">The sequence shown here is derived from an EMBL/GenBank/DDBJ whole genome shotgun (WGS) entry which is preliminary data.</text>
</comment>
<dbReference type="InterPro" id="IPR050640">
    <property type="entry name" value="Bact_2-comp_sensor_kinase"/>
</dbReference>
<dbReference type="RefSeq" id="WP_054327822.1">
    <property type="nucleotide sequence ID" value="NZ_JACOPL010000008.1"/>
</dbReference>
<feature type="domain" description="Histidine kinase" evidence="10">
    <location>
        <begin position="462"/>
        <end position="563"/>
    </location>
</feature>
<keyword evidence="5" id="KW-0808">Transferase</keyword>
<dbReference type="CDD" id="cd12912">
    <property type="entry name" value="PDC2_MCP_like"/>
    <property type="match status" value="1"/>
</dbReference>
<reference evidence="12" key="1">
    <citation type="submission" date="2020-08" db="EMBL/GenBank/DDBJ databases">
        <title>Genome public.</title>
        <authorList>
            <person name="Liu C."/>
            <person name="Sun Q."/>
        </authorList>
    </citation>
    <scope>NUCLEOTIDE SEQUENCE</scope>
    <source>
        <strain evidence="12">NSJ-28</strain>
    </source>
</reference>
<feature type="coiled-coil region" evidence="8">
    <location>
        <begin position="346"/>
        <end position="373"/>
    </location>
</feature>
<dbReference type="Gene3D" id="6.10.340.10">
    <property type="match status" value="1"/>
</dbReference>
<dbReference type="AlphaFoldDB" id="A0A923LWZ5"/>
<dbReference type="PROSITE" id="PS50885">
    <property type="entry name" value="HAMP"/>
    <property type="match status" value="1"/>
</dbReference>
<dbReference type="InterPro" id="IPR036890">
    <property type="entry name" value="HATPase_C_sf"/>
</dbReference>
<protein>
    <recommendedName>
        <fullName evidence="3">histidine kinase</fullName>
        <ecNumber evidence="3">2.7.13.3</ecNumber>
    </recommendedName>
</protein>
<name>A0A923LWZ5_9FIRM</name>
<accession>A0A923LWZ5</accession>
<keyword evidence="9" id="KW-0812">Transmembrane</keyword>
<dbReference type="Gene3D" id="3.30.565.10">
    <property type="entry name" value="Histidine kinase-like ATPase, C-terminal domain"/>
    <property type="match status" value="1"/>
</dbReference>
<dbReference type="Gene3D" id="3.30.450.20">
    <property type="entry name" value="PAS domain"/>
    <property type="match status" value="1"/>
</dbReference>
<evidence type="ECO:0000256" key="9">
    <source>
        <dbReference type="SAM" id="Phobius"/>
    </source>
</evidence>
<dbReference type="EMBL" id="JACOPL010000008">
    <property type="protein sequence ID" value="MBC5725837.1"/>
    <property type="molecule type" value="Genomic_DNA"/>
</dbReference>
<comment type="subcellular location">
    <subcellularLocation>
        <location evidence="2">Membrane</location>
    </subcellularLocation>
</comment>
<evidence type="ECO:0000256" key="4">
    <source>
        <dbReference type="ARBA" id="ARBA00022553"/>
    </source>
</evidence>
<sequence length="570" mass="62776">MKQQPLSLSSLMVLLVSGVAAITVLISTLVYTTLYANALRSNAAASSEQSVAQAAGAISDYTSDASTLIRRITGELQSEADDLTLAETFSTMVQMRDDLTSIGVYTSSGRLLSCWTSGRTRKPQAGSLDLTGVEPDPSGLYYTPPHVQNLYADYYPWVVTIARPAALDRYGGEVFVSMDLQFSSIAAYMDAVGIGQHGYSFIIDSDGRLVYHPQQQLIYSGLKTEDTAPLAALGDGVHADQDLIRVIKSLPQGGWRIVGVSYLDELVRQPQQTALQMLLFAVPIALFILLGVALLIARLVSRPILRLVGEMRDFETAAPDFVYTPVSGTREICVLSDSFEHMVGRIQKLVDEVKSEEETLRKTELKALQAQINPHFLYNTLDSIQWMCELGRTQDAVKMVSALARLFRISTSRGEDLIPIRKELEHAECYLIIQKFRYKDQFSYRFDVDESLLDCLCSKITLQPILENAILHGFGEFVEDGEITVSVRPDGTDILMTVTDNGVGMEQSQCRAILSHDRSGPGGIGIKNVSDRIRIYFGAPYGLSIQSEPDQGTRVIIRLPQSGGNAHENP</sequence>
<dbReference type="SMART" id="SM00387">
    <property type="entry name" value="HATPase_c"/>
    <property type="match status" value="1"/>
</dbReference>
<dbReference type="PRINTS" id="PR00344">
    <property type="entry name" value="BCTRLSENSOR"/>
</dbReference>
<dbReference type="EC" id="2.7.13.3" evidence="3"/>
<evidence type="ECO:0000256" key="7">
    <source>
        <dbReference type="ARBA" id="ARBA00023012"/>
    </source>
</evidence>
<evidence type="ECO:0000259" key="10">
    <source>
        <dbReference type="PROSITE" id="PS50109"/>
    </source>
</evidence>
<dbReference type="InterPro" id="IPR004358">
    <property type="entry name" value="Sig_transdc_His_kin-like_C"/>
</dbReference>
<comment type="catalytic activity">
    <reaction evidence="1">
        <text>ATP + protein L-histidine = ADP + protein N-phospho-L-histidine.</text>
        <dbReference type="EC" id="2.7.13.3"/>
    </reaction>
</comment>
<keyword evidence="9" id="KW-0472">Membrane</keyword>
<organism evidence="12 13">
    <name type="scientific">Agathobaculum faecis</name>
    <dbReference type="NCBI Taxonomy" id="2763013"/>
    <lineage>
        <taxon>Bacteria</taxon>
        <taxon>Bacillati</taxon>
        <taxon>Bacillota</taxon>
        <taxon>Clostridia</taxon>
        <taxon>Eubacteriales</taxon>
        <taxon>Butyricicoccaceae</taxon>
        <taxon>Agathobaculum</taxon>
    </lineage>
</organism>
<keyword evidence="4" id="KW-0597">Phosphoprotein</keyword>
<dbReference type="InterPro" id="IPR003660">
    <property type="entry name" value="HAMP_dom"/>
</dbReference>
<keyword evidence="7" id="KW-0902">Two-component regulatory system</keyword>
<dbReference type="InterPro" id="IPR005467">
    <property type="entry name" value="His_kinase_dom"/>
</dbReference>
<dbReference type="PANTHER" id="PTHR34220">
    <property type="entry name" value="SENSOR HISTIDINE KINASE YPDA"/>
    <property type="match status" value="1"/>
</dbReference>
<evidence type="ECO:0000256" key="5">
    <source>
        <dbReference type="ARBA" id="ARBA00022679"/>
    </source>
</evidence>
<dbReference type="Pfam" id="PF02518">
    <property type="entry name" value="HATPase_c"/>
    <property type="match status" value="1"/>
</dbReference>
<dbReference type="InterPro" id="IPR010559">
    <property type="entry name" value="Sig_transdc_His_kin_internal"/>
</dbReference>
<evidence type="ECO:0000256" key="2">
    <source>
        <dbReference type="ARBA" id="ARBA00004370"/>
    </source>
</evidence>
<feature type="transmembrane region" description="Helical" evidence="9">
    <location>
        <begin position="277"/>
        <end position="297"/>
    </location>
</feature>
<dbReference type="SUPFAM" id="SSF55874">
    <property type="entry name" value="ATPase domain of HSP90 chaperone/DNA topoisomerase II/histidine kinase"/>
    <property type="match status" value="1"/>
</dbReference>
<dbReference type="Pfam" id="PF06580">
    <property type="entry name" value="His_kinase"/>
    <property type="match status" value="1"/>
</dbReference>
<evidence type="ECO:0000313" key="12">
    <source>
        <dbReference type="EMBL" id="MBC5725837.1"/>
    </source>
</evidence>
<evidence type="ECO:0000256" key="3">
    <source>
        <dbReference type="ARBA" id="ARBA00012438"/>
    </source>
</evidence>
<dbReference type="PANTHER" id="PTHR34220:SF7">
    <property type="entry name" value="SENSOR HISTIDINE KINASE YPDA"/>
    <property type="match status" value="1"/>
</dbReference>